<dbReference type="SUPFAM" id="SSF50969">
    <property type="entry name" value="YVTN repeat-like/Quinoprotein amine dehydrogenase"/>
    <property type="match status" value="1"/>
</dbReference>
<accession>A0A858BZU9</accession>
<dbReference type="PANTHER" id="PTHR36842:SF1">
    <property type="entry name" value="PROTEIN TOLB"/>
    <property type="match status" value="1"/>
</dbReference>
<evidence type="ECO:0008006" key="4">
    <source>
        <dbReference type="Google" id="ProtNLM"/>
    </source>
</evidence>
<protein>
    <recommendedName>
        <fullName evidence="4">Lipoprotein</fullName>
    </recommendedName>
</protein>
<feature type="signal peptide" evidence="1">
    <location>
        <begin position="1"/>
        <end position="21"/>
    </location>
</feature>
<evidence type="ECO:0000313" key="2">
    <source>
        <dbReference type="EMBL" id="QIB70304.1"/>
    </source>
</evidence>
<evidence type="ECO:0000313" key="3">
    <source>
        <dbReference type="Proteomes" id="UP000466848"/>
    </source>
</evidence>
<organism evidence="2 3">
    <name type="scientific">Aminipila butyrica</name>
    <dbReference type="NCBI Taxonomy" id="433296"/>
    <lineage>
        <taxon>Bacteria</taxon>
        <taxon>Bacillati</taxon>
        <taxon>Bacillota</taxon>
        <taxon>Clostridia</taxon>
        <taxon>Peptostreptococcales</taxon>
        <taxon>Anaerovoracaceae</taxon>
        <taxon>Aminipila</taxon>
    </lineage>
</organism>
<dbReference type="KEGG" id="abut:Ami103574_13830"/>
<dbReference type="AlphaFoldDB" id="A0A858BZU9"/>
<sequence>MHKTIFCIFTLLLIIVFNSCGQNEKQTSYYSKINSFNYENVQMSRHIEDESLNKEITIIEHEIDLTTEDTGCITAIGRKIYYQKSIPLNMSNADVKTKIYEYDSEADHEKLIYEISDKKGMQLNELLAVNKALFWVLDHNGKREIQKYDLETDQIEIIKTLSDDIGPILLATDGDFLTWYETASKNTTLYVYDISNNKMDLLSDKINNTSMFNRALVNDGITAFTTLQDNKKVIQVFDIKSMKTLYQIQSDKPVVFPAANDKYLVFTIKKGENIMEQIYVYDLGKNILTELDIDNISVFSFDIADNIVYLNDNKAGAIWGINIEKQTETKLIENLGERHVFTLGRAIQNKSYITMETDFKKGTDKIIYMVR</sequence>
<dbReference type="PANTHER" id="PTHR36842">
    <property type="entry name" value="PROTEIN TOLB HOMOLOG"/>
    <property type="match status" value="1"/>
</dbReference>
<proteinExistence type="predicted"/>
<name>A0A858BZU9_9FIRM</name>
<dbReference type="EMBL" id="CP048649">
    <property type="protein sequence ID" value="QIB70304.1"/>
    <property type="molecule type" value="Genomic_DNA"/>
</dbReference>
<evidence type="ECO:0000256" key="1">
    <source>
        <dbReference type="SAM" id="SignalP"/>
    </source>
</evidence>
<feature type="chain" id="PRO_5039730328" description="Lipoprotein" evidence="1">
    <location>
        <begin position="22"/>
        <end position="371"/>
    </location>
</feature>
<dbReference type="InterPro" id="IPR011044">
    <property type="entry name" value="Quino_amine_DH_bsu"/>
</dbReference>
<dbReference type="RefSeq" id="WP_163067542.1">
    <property type="nucleotide sequence ID" value="NZ_CP048649.1"/>
</dbReference>
<dbReference type="Proteomes" id="UP000466848">
    <property type="component" value="Chromosome"/>
</dbReference>
<reference evidence="2 3" key="1">
    <citation type="submission" date="2020-02" db="EMBL/GenBank/DDBJ databases">
        <authorList>
            <person name="Kim Y.B."/>
            <person name="Roh S.W."/>
        </authorList>
    </citation>
    <scope>NUCLEOTIDE SEQUENCE [LARGE SCALE GENOMIC DNA]</scope>
    <source>
        <strain evidence="2 3">DSM 103574</strain>
    </source>
</reference>
<gene>
    <name evidence="2" type="ORF">Ami103574_13830</name>
</gene>
<keyword evidence="3" id="KW-1185">Reference proteome</keyword>
<keyword evidence="1" id="KW-0732">Signal</keyword>